<evidence type="ECO:0000313" key="4">
    <source>
        <dbReference type="Proteomes" id="UP000236370"/>
    </source>
</evidence>
<accession>A0A2J8M8Y0</accession>
<proteinExistence type="predicted"/>
<dbReference type="EMBL" id="NBAG03000265">
    <property type="protein sequence ID" value="PNI55967.1"/>
    <property type="molecule type" value="Genomic_DNA"/>
</dbReference>
<sequence length="192" mass="19884">MAILPGEAPVPGPGWPEPDAGGASVALGLPLPVCSSSASALQEQHLLDELSRAQAWSGPSRGALGSALPPELPPTGILPTASPSPLAPDPPRIILPTVPQPPATIIQQLPQQPLIAQIPPPQAFPTQRSGSIKEDMVELLLLQNAQVHQLVLQNWMLKALPPALQGGAGPPGSLRSPSSITEVKLRPWTPPA</sequence>
<evidence type="ECO:0000313" key="3">
    <source>
        <dbReference type="EMBL" id="PNI55967.1"/>
    </source>
</evidence>
<dbReference type="AlphaFoldDB" id="A0A2J8M8Y0"/>
<dbReference type="InterPro" id="IPR027904">
    <property type="entry name" value="DUF4587"/>
</dbReference>
<dbReference type="PANTHER" id="PTHR28604">
    <property type="match status" value="1"/>
</dbReference>
<organism evidence="3 4">
    <name type="scientific">Pan troglodytes</name>
    <name type="common">Chimpanzee</name>
    <dbReference type="NCBI Taxonomy" id="9598"/>
    <lineage>
        <taxon>Eukaryota</taxon>
        <taxon>Metazoa</taxon>
        <taxon>Chordata</taxon>
        <taxon>Craniata</taxon>
        <taxon>Vertebrata</taxon>
        <taxon>Euteleostomi</taxon>
        <taxon>Mammalia</taxon>
        <taxon>Eutheria</taxon>
        <taxon>Euarchontoglires</taxon>
        <taxon>Primates</taxon>
        <taxon>Haplorrhini</taxon>
        <taxon>Catarrhini</taxon>
        <taxon>Hominidae</taxon>
        <taxon>Pan</taxon>
    </lineage>
</organism>
<dbReference type="PANTHER" id="PTHR28604:SF2">
    <property type="entry name" value="RIKEN CDNA 2610028H24 GENE"/>
    <property type="match status" value="1"/>
</dbReference>
<name>A0A2J8M8Y0_PANTR</name>
<comment type="caution">
    <text evidence="3">The sequence shown here is derived from an EMBL/GenBank/DDBJ whole genome shotgun (WGS) entry which is preliminary data.</text>
</comment>
<gene>
    <name evidence="3" type="ORF">CK820_G0023040</name>
</gene>
<feature type="region of interest" description="Disordered" evidence="1">
    <location>
        <begin position="58"/>
        <end position="90"/>
    </location>
</feature>
<dbReference type="Pfam" id="PF15248">
    <property type="entry name" value="DUF4587"/>
    <property type="match status" value="1"/>
</dbReference>
<reference evidence="3 4" key="1">
    <citation type="submission" date="2017-12" db="EMBL/GenBank/DDBJ databases">
        <title>High-resolution comparative analysis of great ape genomes.</title>
        <authorList>
            <person name="Pollen A."/>
            <person name="Hastie A."/>
            <person name="Hormozdiari F."/>
            <person name="Dougherty M."/>
            <person name="Liu R."/>
            <person name="Chaisson M."/>
            <person name="Hoppe E."/>
            <person name="Hill C."/>
            <person name="Pang A."/>
            <person name="Hillier L."/>
            <person name="Baker C."/>
            <person name="Armstrong J."/>
            <person name="Shendure J."/>
            <person name="Paten B."/>
            <person name="Wilson R."/>
            <person name="Chao H."/>
            <person name="Schneider V."/>
            <person name="Ventura M."/>
            <person name="Kronenberg Z."/>
            <person name="Murali S."/>
            <person name="Gordon D."/>
            <person name="Cantsilieris S."/>
            <person name="Munson K."/>
            <person name="Nelson B."/>
            <person name="Raja A."/>
            <person name="Underwood J."/>
            <person name="Diekhans M."/>
            <person name="Fiddes I."/>
            <person name="Haussler D."/>
            <person name="Eichler E."/>
        </authorList>
    </citation>
    <scope>NUCLEOTIDE SEQUENCE [LARGE SCALE GENOMIC DNA]</scope>
    <source>
        <strain evidence="3">Yerkes chimp pedigree #C0471</strain>
    </source>
</reference>
<feature type="domain" description="DUF4587" evidence="2">
    <location>
        <begin position="128"/>
        <end position="165"/>
    </location>
</feature>
<protein>
    <submittedName>
        <fullName evidence="3">C21orf58 isoform 8</fullName>
    </submittedName>
</protein>
<feature type="region of interest" description="Disordered" evidence="1">
    <location>
        <begin position="1"/>
        <end position="23"/>
    </location>
</feature>
<evidence type="ECO:0000259" key="2">
    <source>
        <dbReference type="Pfam" id="PF15248"/>
    </source>
</evidence>
<feature type="region of interest" description="Disordered" evidence="1">
    <location>
        <begin position="166"/>
        <end position="192"/>
    </location>
</feature>
<dbReference type="Proteomes" id="UP000236370">
    <property type="component" value="Unassembled WGS sequence"/>
</dbReference>
<evidence type="ECO:0000256" key="1">
    <source>
        <dbReference type="SAM" id="MobiDB-lite"/>
    </source>
</evidence>
<dbReference type="InterPro" id="IPR038915">
    <property type="entry name" value="PRR29-like"/>
</dbReference>